<sequence length="222" mass="24738">MTRTLSEENYLKAIFHLSRNSKEKVSITTLAAALENTAASVISMLKKLTAKELVDYDKKKGASLTTVGEKAAIDIVRKHRLWEVLLAEKLEFSWEEIHDIAEQLEHVHHPELADRLDKFLGFPQFDPHGHPIPDIKGNISKIFGTLLSESAVGVELEVVGVKDSSSMFLNYLKKLDIKIGSKLKVEQIIDFDQSAVIKINNGGDISVSRKFLESILITSTGN</sequence>
<comment type="function">
    <text evidence="6">In the presence of manganese, represses expression of mntH and mntS. Up-regulates expression of mntP.</text>
</comment>
<accession>A0ABR7WJS6</accession>
<evidence type="ECO:0000313" key="8">
    <source>
        <dbReference type="EMBL" id="MBD1362566.1"/>
    </source>
</evidence>
<proteinExistence type="inferred from homology"/>
<dbReference type="Pfam" id="PF01325">
    <property type="entry name" value="Fe_dep_repress"/>
    <property type="match status" value="1"/>
</dbReference>
<dbReference type="SUPFAM" id="SSF47979">
    <property type="entry name" value="Iron-dependent repressor protein, dimerization domain"/>
    <property type="match status" value="1"/>
</dbReference>
<dbReference type="Gene3D" id="2.30.30.90">
    <property type="match status" value="1"/>
</dbReference>
<dbReference type="InterPro" id="IPR001367">
    <property type="entry name" value="Fe_dep_repressor"/>
</dbReference>
<dbReference type="PANTHER" id="PTHR33238:SF7">
    <property type="entry name" value="IRON-DEPENDENT TRANSCRIPTIONAL REGULATOR"/>
    <property type="match status" value="1"/>
</dbReference>
<dbReference type="Gene3D" id="1.10.60.10">
    <property type="entry name" value="Iron dependent repressor, metal binding and dimerisation domain"/>
    <property type="match status" value="1"/>
</dbReference>
<protein>
    <recommendedName>
        <fullName evidence="2">Transcriptional regulator MntR</fullName>
    </recommendedName>
</protein>
<dbReference type="PROSITE" id="PS50944">
    <property type="entry name" value="HTH_DTXR"/>
    <property type="match status" value="1"/>
</dbReference>
<evidence type="ECO:0000256" key="4">
    <source>
        <dbReference type="ARBA" id="ARBA00023125"/>
    </source>
</evidence>
<dbReference type="InterPro" id="IPR036421">
    <property type="entry name" value="Fe_dep_repressor_sf"/>
</dbReference>
<reference evidence="8 9" key="1">
    <citation type="submission" date="2020-09" db="EMBL/GenBank/DDBJ databases">
        <title>Novel species of Mucilaginibacter isolated from a glacier on the Tibetan Plateau.</title>
        <authorList>
            <person name="Liu Q."/>
            <person name="Xin Y.-H."/>
        </authorList>
    </citation>
    <scope>NUCLEOTIDE SEQUENCE [LARGE SCALE GENOMIC DNA]</scope>
    <source>
        <strain evidence="8 9">ZT4R22</strain>
    </source>
</reference>
<dbReference type="InterPro" id="IPR022687">
    <property type="entry name" value="HTH_DTXR"/>
</dbReference>
<dbReference type="InterPro" id="IPR007167">
    <property type="entry name" value="Fe-transptr_FeoA-like"/>
</dbReference>
<evidence type="ECO:0000313" key="9">
    <source>
        <dbReference type="Proteomes" id="UP000606600"/>
    </source>
</evidence>
<evidence type="ECO:0000256" key="3">
    <source>
        <dbReference type="ARBA" id="ARBA00023015"/>
    </source>
</evidence>
<keyword evidence="4" id="KW-0238">DNA-binding</keyword>
<dbReference type="Pfam" id="PF02742">
    <property type="entry name" value="Fe_dep_repr_C"/>
    <property type="match status" value="1"/>
</dbReference>
<comment type="caution">
    <text evidence="8">The sequence shown here is derived from an EMBL/GenBank/DDBJ whole genome shotgun (WGS) entry which is preliminary data.</text>
</comment>
<gene>
    <name evidence="8" type="ORF">IDJ77_01975</name>
</gene>
<evidence type="ECO:0000256" key="1">
    <source>
        <dbReference type="ARBA" id="ARBA00007871"/>
    </source>
</evidence>
<evidence type="ECO:0000259" key="7">
    <source>
        <dbReference type="PROSITE" id="PS50944"/>
    </source>
</evidence>
<evidence type="ECO:0000256" key="5">
    <source>
        <dbReference type="ARBA" id="ARBA00023163"/>
    </source>
</evidence>
<dbReference type="InterPro" id="IPR036390">
    <property type="entry name" value="WH_DNA-bd_sf"/>
</dbReference>
<comment type="similarity">
    <text evidence="1">Belongs to the DtxR/MntR family.</text>
</comment>
<dbReference type="InterPro" id="IPR036388">
    <property type="entry name" value="WH-like_DNA-bd_sf"/>
</dbReference>
<dbReference type="InterPro" id="IPR050536">
    <property type="entry name" value="DtxR_MntR_Metal-Reg"/>
</dbReference>
<evidence type="ECO:0000256" key="6">
    <source>
        <dbReference type="ARBA" id="ARBA00025185"/>
    </source>
</evidence>
<dbReference type="InterPro" id="IPR038157">
    <property type="entry name" value="FeoA_core_dom"/>
</dbReference>
<keyword evidence="5" id="KW-0804">Transcription</keyword>
<name>A0ABR7WJS6_9SPHI</name>
<dbReference type="InterPro" id="IPR022689">
    <property type="entry name" value="Iron_dep_repressor"/>
</dbReference>
<dbReference type="SUPFAM" id="SSF46785">
    <property type="entry name" value="Winged helix' DNA-binding domain"/>
    <property type="match status" value="1"/>
</dbReference>
<evidence type="ECO:0000256" key="2">
    <source>
        <dbReference type="ARBA" id="ARBA00022386"/>
    </source>
</evidence>
<dbReference type="Proteomes" id="UP000606600">
    <property type="component" value="Unassembled WGS sequence"/>
</dbReference>
<dbReference type="PANTHER" id="PTHR33238">
    <property type="entry name" value="IRON (METAL) DEPENDENT REPRESSOR, DTXR FAMILY"/>
    <property type="match status" value="1"/>
</dbReference>
<dbReference type="SMART" id="SM00529">
    <property type="entry name" value="HTH_DTXR"/>
    <property type="match status" value="1"/>
</dbReference>
<dbReference type="EMBL" id="JACWMY010000001">
    <property type="protein sequence ID" value="MBD1362566.1"/>
    <property type="molecule type" value="Genomic_DNA"/>
</dbReference>
<feature type="domain" description="HTH dtxR-type" evidence="7">
    <location>
        <begin position="1"/>
        <end position="65"/>
    </location>
</feature>
<keyword evidence="9" id="KW-1185">Reference proteome</keyword>
<organism evidence="8 9">
    <name type="scientific">Mucilaginibacter pankratovii</name>
    <dbReference type="NCBI Taxonomy" id="2772110"/>
    <lineage>
        <taxon>Bacteria</taxon>
        <taxon>Pseudomonadati</taxon>
        <taxon>Bacteroidota</taxon>
        <taxon>Sphingobacteriia</taxon>
        <taxon>Sphingobacteriales</taxon>
        <taxon>Sphingobacteriaceae</taxon>
        <taxon>Mucilaginibacter</taxon>
    </lineage>
</organism>
<dbReference type="RefSeq" id="WP_191187239.1">
    <property type="nucleotide sequence ID" value="NZ_JACWMY010000001.1"/>
</dbReference>
<keyword evidence="3" id="KW-0805">Transcription regulation</keyword>
<dbReference type="Pfam" id="PF04023">
    <property type="entry name" value="FeoA"/>
    <property type="match status" value="1"/>
</dbReference>
<dbReference type="Gene3D" id="1.10.10.10">
    <property type="entry name" value="Winged helix-like DNA-binding domain superfamily/Winged helix DNA-binding domain"/>
    <property type="match status" value="1"/>
</dbReference>